<dbReference type="EMBL" id="MU274903">
    <property type="protein sequence ID" value="KAI0092528.1"/>
    <property type="molecule type" value="Genomic_DNA"/>
</dbReference>
<evidence type="ECO:0000313" key="1">
    <source>
        <dbReference type="EMBL" id="KAI0092528.1"/>
    </source>
</evidence>
<evidence type="ECO:0000313" key="2">
    <source>
        <dbReference type="Proteomes" id="UP001055072"/>
    </source>
</evidence>
<reference evidence="1" key="1">
    <citation type="journal article" date="2021" name="Environ. Microbiol.">
        <title>Gene family expansions and transcriptome signatures uncover fungal adaptations to wood decay.</title>
        <authorList>
            <person name="Hage H."/>
            <person name="Miyauchi S."/>
            <person name="Viragh M."/>
            <person name="Drula E."/>
            <person name="Min B."/>
            <person name="Chaduli D."/>
            <person name="Navarro D."/>
            <person name="Favel A."/>
            <person name="Norest M."/>
            <person name="Lesage-Meessen L."/>
            <person name="Balint B."/>
            <person name="Merenyi Z."/>
            <person name="de Eugenio L."/>
            <person name="Morin E."/>
            <person name="Martinez A.T."/>
            <person name="Baldrian P."/>
            <person name="Stursova M."/>
            <person name="Martinez M.J."/>
            <person name="Novotny C."/>
            <person name="Magnuson J.K."/>
            <person name="Spatafora J.W."/>
            <person name="Maurice S."/>
            <person name="Pangilinan J."/>
            <person name="Andreopoulos W."/>
            <person name="LaButti K."/>
            <person name="Hundley H."/>
            <person name="Na H."/>
            <person name="Kuo A."/>
            <person name="Barry K."/>
            <person name="Lipzen A."/>
            <person name="Henrissat B."/>
            <person name="Riley R."/>
            <person name="Ahrendt S."/>
            <person name="Nagy L.G."/>
            <person name="Grigoriev I.V."/>
            <person name="Martin F."/>
            <person name="Rosso M.N."/>
        </authorList>
    </citation>
    <scope>NUCLEOTIDE SEQUENCE</scope>
    <source>
        <strain evidence="1">CBS 384.51</strain>
    </source>
</reference>
<keyword evidence="2" id="KW-1185">Reference proteome</keyword>
<dbReference type="Proteomes" id="UP001055072">
    <property type="component" value="Unassembled WGS sequence"/>
</dbReference>
<keyword evidence="1" id="KW-0378">Hydrolase</keyword>
<proteinExistence type="predicted"/>
<accession>A0ACB8UE63</accession>
<comment type="caution">
    <text evidence="1">The sequence shown here is derived from an EMBL/GenBank/DDBJ whole genome shotgun (WGS) entry which is preliminary data.</text>
</comment>
<sequence length="1629" mass="179595">MGIDVITDAIVGVNQPPQKRTESSSTPTTTTTMEVWRWSQVVLANDVFNNEWAAAASVYGHQKSTPTSIWLDERIIPAYVAAASLLILVIQAITCLKPVQKLSNSSTEQDAASVQPQATWLSKRGGLVIFAFRSFRLAIIVVSFVLALVSALKTGWHWSTTTLALTLGYAIFLGVFNVFTLAPTALTFSFHLTLVTLGIFTVYAYRDIWPLMTYTILPADGAEGRLLWVKVVLITLSAIVLPAFEPYPYIPVDITDPFPVANPEQTTSLFNFLLYNFLDSLIYKASRTKHLDYDQLPPLADYDATKNLLKRSYPYLDTFAGAPRRNLFWGFAIIFRRSLFYQTLCLLLLGLSVIAGPIGTNRLLTYLENGGEGAIVKPWVWIFIIALSPIMFSILFQLYIFLSTGTLARVEAIITSLVFDHALRIRLKAEAGDSKNGSTVTSAANSAPGSPKDPSISELASPHEEDDDETIHSRSATGASTATAATSSTAATAIAPGTSQSKPTGKVGTVPPQAAQTKKNNLIGKINNLVTSDLDNITRGRDFLFLFLSAPLHVTLGMWFLYVVLGWSSFVGLAVMVALCPAPAWIASLTSGVQKEKMQATDGRVQNVTEMMSVLRMIKLFGWETRVKETIAEKREEELTWIWKRKLLGVINDCVNYTIPLVHMVVTYSVFTIVQKRTLTASIVFSSMTAFNMIRSQMFRVFGMAPWLISANVSLGRVADFLYNTELLDAYTEKSPDALVIDSSADHIDDIGFGRSTYSWSNETFDGTMTPSKQSFRLHIDDELIFKKGGFNLIIGPTGSGKTSMLMALLGEMHYIPSAPESWQNLPRAGGVAYASQESWVQNETIKDNIIFGSPYDEQRYKKVIFQCALTRDLSLFEAGDATEVGEKGLTLSGGQKARITLARAVYSKAEIVLLDDVLAALDVHTSKWIVDKCFKGDLLRDRTVLLVTHNVAMAGPLADFVVSLNTDGHIVSQGSVKDALAKDATLAEEVKHEEEAIELEEAEEAEEGKTDKPIDGKKGQLVIAEEIAVGRISWSAFKLFLHGLGGRFPIFFWFNYLTGEGLSDIFDVLEIWWLGYWAQQYLYTEPSKVSAPFYLTMASLIVLCVIVTHSWGFLSYTIGSLRASRTIHAQLVRSLVGCTFRWLDVTPASRVIARCTQDIQAVDGDIALNLRELISVTLTMLVKLFSVVFYTPRFFFPAIGIAIIGGWLGNLYIKAQLSVKREMSNAKAPVLGILGGAIAGLTSIRAYSAQESFKQNMAFRVDRYIRASRTFYNLNRWIGIRIDALSAVFTSSLAFYLVYGSGAYNASSIGFILSMASAFSELILWWVRIYNDFEVSGNSLERIRQFIDIEQEPQPRDGGAPPAYWPASGSLEVEKLTARYSPEGPKILQDVSFRISAGERVGIVGRTGSGKSTLTLALLRAINTEGKVVYDGMPTDAINLDALRSNVTIIPQVPELLGGTVRHNLDIFGQYDDATLNDALRAAGLFSLQRLSDENRMTLDTEIASGGGNLSVGQRQIIALARAIVRQSKLLILDEATSAIDYETDAVIQESLRHELKSDVTVITVAHRLQTIMDSDKVMVLDAGKLVEFDSPQELLKRESLLRSLVDESADKDALYEMARAKTDKITA</sequence>
<gene>
    <name evidence="1" type="ORF">BDY19DRAFT_924824</name>
</gene>
<protein>
    <submittedName>
        <fullName evidence="1">P-loop containing nucleoside triphosphate hydrolase protein</fullName>
    </submittedName>
</protein>
<name>A0ACB8UE63_9APHY</name>
<organism evidence="1 2">
    <name type="scientific">Irpex rosettiformis</name>
    <dbReference type="NCBI Taxonomy" id="378272"/>
    <lineage>
        <taxon>Eukaryota</taxon>
        <taxon>Fungi</taxon>
        <taxon>Dikarya</taxon>
        <taxon>Basidiomycota</taxon>
        <taxon>Agaricomycotina</taxon>
        <taxon>Agaricomycetes</taxon>
        <taxon>Polyporales</taxon>
        <taxon>Irpicaceae</taxon>
        <taxon>Irpex</taxon>
    </lineage>
</organism>